<protein>
    <submittedName>
        <fullName evidence="2">Uncharacterized protein</fullName>
    </submittedName>
</protein>
<dbReference type="Proteomes" id="UP001634394">
    <property type="component" value="Unassembled WGS sequence"/>
</dbReference>
<keyword evidence="3" id="KW-1185">Reference proteome</keyword>
<name>A0ABD3WGD7_SINWO</name>
<evidence type="ECO:0000313" key="3">
    <source>
        <dbReference type="Proteomes" id="UP001634394"/>
    </source>
</evidence>
<evidence type="ECO:0000256" key="1">
    <source>
        <dbReference type="SAM" id="SignalP"/>
    </source>
</evidence>
<proteinExistence type="predicted"/>
<gene>
    <name evidence="2" type="ORF">ACJMK2_036168</name>
</gene>
<feature type="chain" id="PRO_5044895252" evidence="1">
    <location>
        <begin position="19"/>
        <end position="76"/>
    </location>
</feature>
<accession>A0ABD3WGD7</accession>
<comment type="caution">
    <text evidence="2">The sequence shown here is derived from an EMBL/GenBank/DDBJ whole genome shotgun (WGS) entry which is preliminary data.</text>
</comment>
<evidence type="ECO:0000313" key="2">
    <source>
        <dbReference type="EMBL" id="KAL3873005.1"/>
    </source>
</evidence>
<organism evidence="2 3">
    <name type="scientific">Sinanodonta woodiana</name>
    <name type="common">Chinese pond mussel</name>
    <name type="synonym">Anodonta woodiana</name>
    <dbReference type="NCBI Taxonomy" id="1069815"/>
    <lineage>
        <taxon>Eukaryota</taxon>
        <taxon>Metazoa</taxon>
        <taxon>Spiralia</taxon>
        <taxon>Lophotrochozoa</taxon>
        <taxon>Mollusca</taxon>
        <taxon>Bivalvia</taxon>
        <taxon>Autobranchia</taxon>
        <taxon>Heteroconchia</taxon>
        <taxon>Palaeoheterodonta</taxon>
        <taxon>Unionida</taxon>
        <taxon>Unionoidea</taxon>
        <taxon>Unionidae</taxon>
        <taxon>Unioninae</taxon>
        <taxon>Sinanodonta</taxon>
    </lineage>
</organism>
<reference evidence="2 3" key="1">
    <citation type="submission" date="2024-11" db="EMBL/GenBank/DDBJ databases">
        <title>Chromosome-level genome assembly of the freshwater bivalve Anodonta woodiana.</title>
        <authorList>
            <person name="Chen X."/>
        </authorList>
    </citation>
    <scope>NUCLEOTIDE SEQUENCE [LARGE SCALE GENOMIC DNA]</scope>
    <source>
        <strain evidence="2">MN2024</strain>
        <tissue evidence="2">Gills</tissue>
    </source>
</reference>
<feature type="signal peptide" evidence="1">
    <location>
        <begin position="1"/>
        <end position="18"/>
    </location>
</feature>
<keyword evidence="1" id="KW-0732">Signal</keyword>
<sequence>MKLTIVLVFATIIVGTMAQTACTTDADCTGCQADQVGACHGDTCHCHHAHECHDASECHCPHGSSATCDANHCHCH</sequence>
<dbReference type="AlphaFoldDB" id="A0ABD3WGD7"/>
<dbReference type="EMBL" id="JBJQND010000006">
    <property type="protein sequence ID" value="KAL3873005.1"/>
    <property type="molecule type" value="Genomic_DNA"/>
</dbReference>